<reference evidence="2" key="2">
    <citation type="journal article" date="2023" name="Syst. Appl. Microbiol.">
        <title>Govania unica gen. nov., sp. nov., a rare biosphere bacterium that represents a novel family in the class Alphaproteobacteria.</title>
        <authorList>
            <person name="Vandamme P."/>
            <person name="Peeters C."/>
            <person name="Hettiarachchi A."/>
            <person name="Cnockaert M."/>
            <person name="Carlier A."/>
        </authorList>
    </citation>
    <scope>NUCLEOTIDE SEQUENCE</scope>
    <source>
        <strain evidence="2">LMG 31809</strain>
    </source>
</reference>
<keyword evidence="1" id="KW-0472">Membrane</keyword>
<comment type="caution">
    <text evidence="2">The sequence shown here is derived from an EMBL/GenBank/DDBJ whole genome shotgun (WGS) entry which is preliminary data.</text>
</comment>
<evidence type="ECO:0000313" key="3">
    <source>
        <dbReference type="Proteomes" id="UP001141619"/>
    </source>
</evidence>
<gene>
    <name evidence="2" type="ORF">NYP16_08320</name>
</gene>
<evidence type="ECO:0000256" key="1">
    <source>
        <dbReference type="SAM" id="Phobius"/>
    </source>
</evidence>
<dbReference type="RefSeq" id="WP_274943661.1">
    <property type="nucleotide sequence ID" value="NZ_JANWOI010000003.1"/>
</dbReference>
<sequence>MSKILQSLPLTIVAGVVLTVIMVFATDRLTKSASELPPAVDAAGDTTNQLAH</sequence>
<reference evidence="2" key="1">
    <citation type="submission" date="2022-08" db="EMBL/GenBank/DDBJ databases">
        <authorList>
            <person name="Vandamme P."/>
            <person name="Hettiarachchi A."/>
            <person name="Peeters C."/>
            <person name="Cnockaert M."/>
            <person name="Carlier A."/>
        </authorList>
    </citation>
    <scope>NUCLEOTIDE SEQUENCE</scope>
    <source>
        <strain evidence="2">LMG 31809</strain>
    </source>
</reference>
<protein>
    <submittedName>
        <fullName evidence="2">Uncharacterized protein</fullName>
    </submittedName>
</protein>
<dbReference type="Proteomes" id="UP001141619">
    <property type="component" value="Unassembled WGS sequence"/>
</dbReference>
<proteinExistence type="predicted"/>
<evidence type="ECO:0000313" key="2">
    <source>
        <dbReference type="EMBL" id="MDA5193954.1"/>
    </source>
</evidence>
<feature type="transmembrane region" description="Helical" evidence="1">
    <location>
        <begin position="6"/>
        <end position="25"/>
    </location>
</feature>
<accession>A0A9X3Z7G6</accession>
<organism evidence="2 3">
    <name type="scientific">Govanella unica</name>
    <dbReference type="NCBI Taxonomy" id="2975056"/>
    <lineage>
        <taxon>Bacteria</taxon>
        <taxon>Pseudomonadati</taxon>
        <taxon>Pseudomonadota</taxon>
        <taxon>Alphaproteobacteria</taxon>
        <taxon>Emcibacterales</taxon>
        <taxon>Govanellaceae</taxon>
        <taxon>Govanella</taxon>
    </lineage>
</organism>
<keyword evidence="1" id="KW-1133">Transmembrane helix</keyword>
<name>A0A9X3Z7G6_9PROT</name>
<keyword evidence="3" id="KW-1185">Reference proteome</keyword>
<keyword evidence="1" id="KW-0812">Transmembrane</keyword>
<dbReference type="AlphaFoldDB" id="A0A9X3Z7G6"/>
<dbReference type="EMBL" id="JANWOI010000003">
    <property type="protein sequence ID" value="MDA5193954.1"/>
    <property type="molecule type" value="Genomic_DNA"/>
</dbReference>